<dbReference type="PANTHER" id="PTHR32328:SF0">
    <property type="entry name" value="L-SERYL-TRNA(SEC) SELENIUM TRANSFERASE"/>
    <property type="match status" value="1"/>
</dbReference>
<dbReference type="PROSITE" id="PS51318">
    <property type="entry name" value="TAT"/>
    <property type="match status" value="1"/>
</dbReference>
<evidence type="ECO:0000313" key="4">
    <source>
        <dbReference type="Proteomes" id="UP001634747"/>
    </source>
</evidence>
<comment type="cofactor">
    <cofactor evidence="1">
        <name>pyridoxal 5'-phosphate</name>
        <dbReference type="ChEBI" id="CHEBI:597326"/>
    </cofactor>
</comment>
<dbReference type="PANTHER" id="PTHR32328">
    <property type="entry name" value="L-SERYL-TRNA(SEC) SELENIUM TRANSFERASE"/>
    <property type="match status" value="1"/>
</dbReference>
<dbReference type="RefSeq" id="WP_317889799.1">
    <property type="nucleotide sequence ID" value="NZ_BAABBH010000001.1"/>
</dbReference>
<dbReference type="Gene3D" id="3.40.640.10">
    <property type="entry name" value="Type I PLP-dependent aspartate aminotransferase-like (Major domain)"/>
    <property type="match status" value="1"/>
</dbReference>
<dbReference type="InterPro" id="IPR015421">
    <property type="entry name" value="PyrdxlP-dep_Trfase_major"/>
</dbReference>
<dbReference type="SUPFAM" id="SSF53383">
    <property type="entry name" value="PLP-dependent transferases"/>
    <property type="match status" value="1"/>
</dbReference>
<dbReference type="InterPro" id="IPR015424">
    <property type="entry name" value="PyrdxlP-dep_Trfase"/>
</dbReference>
<evidence type="ECO:0000313" key="3">
    <source>
        <dbReference type="EMBL" id="MFN2975965.1"/>
    </source>
</evidence>
<dbReference type="Proteomes" id="UP001634747">
    <property type="component" value="Unassembled WGS sequence"/>
</dbReference>
<organism evidence="3 4">
    <name type="scientific">Terriglobus aquaticus</name>
    <dbReference type="NCBI Taxonomy" id="940139"/>
    <lineage>
        <taxon>Bacteria</taxon>
        <taxon>Pseudomonadati</taxon>
        <taxon>Acidobacteriota</taxon>
        <taxon>Terriglobia</taxon>
        <taxon>Terriglobales</taxon>
        <taxon>Acidobacteriaceae</taxon>
        <taxon>Terriglobus</taxon>
    </lineage>
</organism>
<evidence type="ECO:0000256" key="1">
    <source>
        <dbReference type="ARBA" id="ARBA00001933"/>
    </source>
</evidence>
<accession>A0ABW9KJK4</accession>
<keyword evidence="2" id="KW-0663">Pyridoxal phosphate</keyword>
<comment type="caution">
    <text evidence="3">The sequence shown here is derived from an EMBL/GenBank/DDBJ whole genome shotgun (WGS) entry which is preliminary data.</text>
</comment>
<gene>
    <name evidence="3" type="ORF">ACK2TP_09340</name>
</gene>
<reference evidence="3 4" key="1">
    <citation type="submission" date="2024-12" db="EMBL/GenBank/DDBJ databases">
        <authorList>
            <person name="Lee Y."/>
        </authorList>
    </citation>
    <scope>NUCLEOTIDE SEQUENCE [LARGE SCALE GENOMIC DNA]</scope>
    <source>
        <strain evidence="3 4">03SUJ4</strain>
    </source>
</reference>
<dbReference type="InterPro" id="IPR006311">
    <property type="entry name" value="TAT_signal"/>
</dbReference>
<sequence length="540" mass="58283">MSLVNGLTAGRLSRRQMLKNSGIFSATAMLAPIAMDAQSGGVVEPQTVTTLTAKGTPTDNLYTQIGVRPIINARGTFTIITGSQSLPEVKQAMFEASRYYVHLDELMPAVGSEIAKLMGAPSAIVTCGCEAAIALATVACMCGTDPEESQAFPYIRKKDQVIIPKYSRNPYDFGTRMSGPEIVEVESDDELRSKLSERTAMIYLYSGPRMFQEPLSVKTVCAIAKEKGVPVFVDAAAEEPVVPNIHLAAGATFVGYSGGKCMRGPQTAGVLLGPKDLVAAAFWNAAPHHNWGRALKVGKEEAMGMLAAVRMWYKRDHDAEQKQWLQWDQAIADAVKSIPTVTTEIKMPSEDLSNRAPTLRIKWDGSKVGITGTELVEKLDKGTPRILVDGGSGMRPDHMESSVGIMPYMLQPGEYKVVAETIAHYLKNPGEVPKVPVYGGPAAKLDGRWNVEVHYNLGVGHQVFTLQQQGDKITGEQKGEIYTTKIAGEVKGDHAFLNSVMKANGQDVRFSFSGAVSGNTFSGDVNLGEYGKATFTATRA</sequence>
<proteinExistence type="predicted"/>
<dbReference type="EMBL" id="JBJYXY010000001">
    <property type="protein sequence ID" value="MFN2975965.1"/>
    <property type="molecule type" value="Genomic_DNA"/>
</dbReference>
<protein>
    <submittedName>
        <fullName evidence="3">Cys/Met metabolism pyridoxal-phosphate-dependent protein</fullName>
    </submittedName>
</protein>
<evidence type="ECO:0000256" key="2">
    <source>
        <dbReference type="ARBA" id="ARBA00022898"/>
    </source>
</evidence>
<name>A0ABW9KJK4_9BACT</name>
<keyword evidence="4" id="KW-1185">Reference proteome</keyword>